<dbReference type="Pfam" id="PF08617">
    <property type="entry name" value="CGI-121"/>
    <property type="match status" value="1"/>
</dbReference>
<dbReference type="GO" id="GO:0005634">
    <property type="term" value="C:nucleus"/>
    <property type="evidence" value="ECO:0007669"/>
    <property type="project" value="UniProtKB-SubCell"/>
</dbReference>
<keyword evidence="6 8" id="KW-0539">Nucleus</keyword>
<dbReference type="STRING" id="215243.A0A0D2DYJ8"/>
<comment type="similarity">
    <text evidence="2 8">Belongs to the CGI121/TPRKB family.</text>
</comment>
<dbReference type="RefSeq" id="XP_016260820.1">
    <property type="nucleotide sequence ID" value="XM_016409066.1"/>
</dbReference>
<dbReference type="EMBL" id="KN847338">
    <property type="protein sequence ID" value="KIW40604.1"/>
    <property type="molecule type" value="Genomic_DNA"/>
</dbReference>
<dbReference type="AlphaFoldDB" id="A0A0D2DYJ8"/>
<evidence type="ECO:0000256" key="8">
    <source>
        <dbReference type="RuleBase" id="RU004398"/>
    </source>
</evidence>
<feature type="region of interest" description="Disordered" evidence="9">
    <location>
        <begin position="160"/>
        <end position="179"/>
    </location>
</feature>
<gene>
    <name evidence="10" type="ORF">PV06_07787</name>
</gene>
<dbReference type="HOGENOM" id="CLU_065847_1_0_1"/>
<organism evidence="10 11">
    <name type="scientific">Exophiala oligosperma</name>
    <dbReference type="NCBI Taxonomy" id="215243"/>
    <lineage>
        <taxon>Eukaryota</taxon>
        <taxon>Fungi</taxon>
        <taxon>Dikarya</taxon>
        <taxon>Ascomycota</taxon>
        <taxon>Pezizomycotina</taxon>
        <taxon>Eurotiomycetes</taxon>
        <taxon>Chaetothyriomycetidae</taxon>
        <taxon>Chaetothyriales</taxon>
        <taxon>Herpotrichiellaceae</taxon>
        <taxon>Exophiala</taxon>
    </lineage>
</organism>
<keyword evidence="5" id="KW-0819">tRNA processing</keyword>
<dbReference type="Proteomes" id="UP000053342">
    <property type="component" value="Unassembled WGS sequence"/>
</dbReference>
<comment type="function">
    <text evidence="7">Component of the EKC/KEOPS complex that is required for the formation of a threonylcarbamoyl group on adenosine at position 37 (t(6)A37) in tRNAs that read codons beginning with adenine. The complex is probably involved in the transfer of the threonylcarbamoyl moiety of threonylcarbamoyl-AMP (TC-AMP) to the N6 group of A37. CGI121 acts as an allosteric effector that regulates the t(6)A activity of the complex. The EKC/KEOPS complex also promotes both telomere uncapping and telomere elongation. The complex is required for efficient recruitment of transcriptional coactivators. CGI121 is not required for tRNA modification.</text>
</comment>
<reference evidence="10 11" key="1">
    <citation type="submission" date="2015-01" db="EMBL/GenBank/DDBJ databases">
        <title>The Genome Sequence of Exophiala oligosperma CBS72588.</title>
        <authorList>
            <consortium name="The Broad Institute Genomics Platform"/>
            <person name="Cuomo C."/>
            <person name="de Hoog S."/>
            <person name="Gorbushina A."/>
            <person name="Stielow B."/>
            <person name="Teixiera M."/>
            <person name="Abouelleil A."/>
            <person name="Chapman S.B."/>
            <person name="Priest M."/>
            <person name="Young S.K."/>
            <person name="Wortman J."/>
            <person name="Nusbaum C."/>
            <person name="Birren B."/>
        </authorList>
    </citation>
    <scope>NUCLEOTIDE SEQUENCE [LARGE SCALE GENOMIC DNA]</scope>
    <source>
        <strain evidence="10 11">CBS 72588</strain>
    </source>
</reference>
<dbReference type="SUPFAM" id="SSF143870">
    <property type="entry name" value="PF0523-like"/>
    <property type="match status" value="1"/>
</dbReference>
<evidence type="ECO:0000313" key="11">
    <source>
        <dbReference type="Proteomes" id="UP000053342"/>
    </source>
</evidence>
<evidence type="ECO:0000256" key="5">
    <source>
        <dbReference type="ARBA" id="ARBA00022694"/>
    </source>
</evidence>
<dbReference type="InterPro" id="IPR036504">
    <property type="entry name" value="CGI121/TPRKB_sf"/>
</dbReference>
<sequence>MAQTIHLAHMPPELALYVSLYTDVENAPFLKQQLLAGNAEFEYAFIDASMILSTTHVLAAAFRAMNDYLNDRLKSHNIHSEIVFSLSPNNNIGEAFRRFGISDSTRNLLVVKVSTDPQVTQATVAQHLSTHVKGREIPFDDVTLRGLSDVERIRKVYKISLPPPHSSSGKNHKGGRDDVVTNGDKVTILDSTTFSSNLVRQVLGLMALRGAT</sequence>
<name>A0A0D2DYJ8_9EURO</name>
<dbReference type="PANTHER" id="PTHR15840">
    <property type="entry name" value="CGI-121 FAMILY MEMBER"/>
    <property type="match status" value="1"/>
</dbReference>
<evidence type="ECO:0000256" key="6">
    <source>
        <dbReference type="ARBA" id="ARBA00023242"/>
    </source>
</evidence>
<dbReference type="GO" id="GO:0002949">
    <property type="term" value="P:tRNA threonylcarbamoyladenosine modification"/>
    <property type="evidence" value="ECO:0007669"/>
    <property type="project" value="TreeGrafter"/>
</dbReference>
<evidence type="ECO:0000256" key="4">
    <source>
        <dbReference type="ARBA" id="ARBA00016009"/>
    </source>
</evidence>
<dbReference type="GO" id="GO:0005829">
    <property type="term" value="C:cytosol"/>
    <property type="evidence" value="ECO:0007669"/>
    <property type="project" value="TreeGrafter"/>
</dbReference>
<evidence type="ECO:0000256" key="2">
    <source>
        <dbReference type="ARBA" id="ARBA00005546"/>
    </source>
</evidence>
<keyword evidence="11" id="KW-1185">Reference proteome</keyword>
<comment type="subcellular location">
    <subcellularLocation>
        <location evidence="1">Nucleus</location>
    </subcellularLocation>
</comment>
<evidence type="ECO:0000256" key="3">
    <source>
        <dbReference type="ARBA" id="ARBA00015316"/>
    </source>
</evidence>
<dbReference type="VEuPathDB" id="FungiDB:PV06_07787"/>
<evidence type="ECO:0000256" key="1">
    <source>
        <dbReference type="ARBA" id="ARBA00004123"/>
    </source>
</evidence>
<dbReference type="PANTHER" id="PTHR15840:SF10">
    <property type="entry name" value="EKC_KEOPS COMPLEX SUBUNIT TPRKB"/>
    <property type="match status" value="1"/>
</dbReference>
<evidence type="ECO:0000313" key="10">
    <source>
        <dbReference type="EMBL" id="KIW40604.1"/>
    </source>
</evidence>
<dbReference type="GeneID" id="27359861"/>
<proteinExistence type="inferred from homology"/>
<dbReference type="Gene3D" id="3.30.2380.10">
    <property type="entry name" value="CGI121/TPRKB"/>
    <property type="match status" value="1"/>
</dbReference>
<evidence type="ECO:0000256" key="7">
    <source>
        <dbReference type="ARBA" id="ARBA00025043"/>
    </source>
</evidence>
<dbReference type="GO" id="GO:0000408">
    <property type="term" value="C:EKC/KEOPS complex"/>
    <property type="evidence" value="ECO:0007669"/>
    <property type="project" value="TreeGrafter"/>
</dbReference>
<evidence type="ECO:0000256" key="9">
    <source>
        <dbReference type="SAM" id="MobiDB-lite"/>
    </source>
</evidence>
<protein>
    <recommendedName>
        <fullName evidence="4">EKC/KEOPS complex subunit CGI121</fullName>
    </recommendedName>
    <alternativeName>
        <fullName evidence="3">EKC/KEOPS complex subunit cgi121</fullName>
    </alternativeName>
</protein>
<dbReference type="InterPro" id="IPR013926">
    <property type="entry name" value="CGI121/TPRKB"/>
</dbReference>
<accession>A0A0D2DYJ8</accession>
<dbReference type="OrthoDB" id="329139at2759"/>